<dbReference type="PANTHER" id="PTHR43542:SF1">
    <property type="entry name" value="METHYLTRANSFERASE"/>
    <property type="match status" value="1"/>
</dbReference>
<protein>
    <recommendedName>
        <fullName evidence="4 8">Ribosomal RNA small subunit methyltransferase D</fullName>
        <ecNumber evidence="3 8">2.1.1.171</ecNumber>
    </recommendedName>
</protein>
<evidence type="ECO:0000256" key="4">
    <source>
        <dbReference type="ARBA" id="ARBA00013682"/>
    </source>
</evidence>
<dbReference type="Gene3D" id="3.40.50.150">
    <property type="entry name" value="Vaccinia Virus protein VP39"/>
    <property type="match status" value="1"/>
</dbReference>
<dbReference type="PANTHER" id="PTHR43542">
    <property type="entry name" value="METHYLTRANSFERASE"/>
    <property type="match status" value="1"/>
</dbReference>
<keyword evidence="8" id="KW-0698">rRNA processing</keyword>
<dbReference type="Pfam" id="PF03602">
    <property type="entry name" value="Cons_hypoth95"/>
    <property type="match status" value="1"/>
</dbReference>
<comment type="similarity">
    <text evidence="2 8">Belongs to the methyltransferase superfamily. RsmD family.</text>
</comment>
<name>A0AAP8MCL4_9GAMM</name>
<dbReference type="NCBIfam" id="TIGR00095">
    <property type="entry name" value="16S rRNA (guanine(966)-N(2))-methyltransferase RsmD"/>
    <property type="match status" value="1"/>
</dbReference>
<dbReference type="PROSITE" id="PS00092">
    <property type="entry name" value="N6_MTASE"/>
    <property type="match status" value="1"/>
</dbReference>
<comment type="catalytic activity">
    <reaction evidence="7 8">
        <text>guanosine(966) in 16S rRNA + S-adenosyl-L-methionine = N(2)-methylguanosine(966) in 16S rRNA + S-adenosyl-L-homocysteine + H(+)</text>
        <dbReference type="Rhea" id="RHEA:23548"/>
        <dbReference type="Rhea" id="RHEA-COMP:10211"/>
        <dbReference type="Rhea" id="RHEA-COMP:10212"/>
        <dbReference type="ChEBI" id="CHEBI:15378"/>
        <dbReference type="ChEBI" id="CHEBI:57856"/>
        <dbReference type="ChEBI" id="CHEBI:59789"/>
        <dbReference type="ChEBI" id="CHEBI:74269"/>
        <dbReference type="ChEBI" id="CHEBI:74481"/>
        <dbReference type="EC" id="2.1.1.171"/>
    </reaction>
</comment>
<evidence type="ECO:0000256" key="3">
    <source>
        <dbReference type="ARBA" id="ARBA00012141"/>
    </source>
</evidence>
<proteinExistence type="inferred from homology"/>
<keyword evidence="10" id="KW-1185">Reference proteome</keyword>
<dbReference type="Proteomes" id="UP000235162">
    <property type="component" value="Unassembled WGS sequence"/>
</dbReference>
<dbReference type="PIRSF" id="PIRSF004553">
    <property type="entry name" value="CHP00095"/>
    <property type="match status" value="1"/>
</dbReference>
<evidence type="ECO:0000256" key="6">
    <source>
        <dbReference type="ARBA" id="ARBA00022679"/>
    </source>
</evidence>
<evidence type="ECO:0000256" key="5">
    <source>
        <dbReference type="ARBA" id="ARBA00022603"/>
    </source>
</evidence>
<keyword evidence="5 8" id="KW-0489">Methyltransferase</keyword>
<dbReference type="RefSeq" id="WP_102106314.1">
    <property type="nucleotide sequence ID" value="NZ_BMYL01000007.1"/>
</dbReference>
<organism evidence="9 10">
    <name type="scientific">Halioglobus japonicus</name>
    <dbReference type="NCBI Taxonomy" id="930805"/>
    <lineage>
        <taxon>Bacteria</taxon>
        <taxon>Pseudomonadati</taxon>
        <taxon>Pseudomonadota</taxon>
        <taxon>Gammaproteobacteria</taxon>
        <taxon>Cellvibrionales</taxon>
        <taxon>Halieaceae</taxon>
        <taxon>Halioglobus</taxon>
    </lineage>
</organism>
<dbReference type="InterPro" id="IPR004398">
    <property type="entry name" value="RNA_MeTrfase_RsmD"/>
</dbReference>
<evidence type="ECO:0000256" key="2">
    <source>
        <dbReference type="ARBA" id="ARBA00005269"/>
    </source>
</evidence>
<gene>
    <name evidence="9" type="primary">rsmD</name>
    <name evidence="9" type="ORF">C0029_11900</name>
</gene>
<evidence type="ECO:0000256" key="8">
    <source>
        <dbReference type="PIRNR" id="PIRNR004553"/>
    </source>
</evidence>
<dbReference type="GO" id="GO:0052913">
    <property type="term" value="F:16S rRNA (guanine(966)-N(2))-methyltransferase activity"/>
    <property type="evidence" value="ECO:0007669"/>
    <property type="project" value="UniProtKB-EC"/>
</dbReference>
<dbReference type="InterPro" id="IPR002052">
    <property type="entry name" value="DNA_methylase_N6_adenine_CS"/>
</dbReference>
<dbReference type="SUPFAM" id="SSF53335">
    <property type="entry name" value="S-adenosyl-L-methionine-dependent methyltransferases"/>
    <property type="match status" value="1"/>
</dbReference>
<sequence length="195" mass="20793">MSRSPRGGTSQLRIIGGQWRGRKLGFTPADGLRPTGDRIRETLFNWLAADIHGARCLDLFAGSGALGLEALSRGAAHCDFVDTAAAGIADIQRHLGTLAATGGHCHRSSALDFLAQPHPPWDIVFIDPPFGQALVGPACDLLARGSVLAPHALVYIETGLDETLPELPANWELHRDKSSGQVSYRLFVVAPGENV</sequence>
<evidence type="ECO:0000313" key="9">
    <source>
        <dbReference type="EMBL" id="PLW85333.1"/>
    </source>
</evidence>
<comment type="function">
    <text evidence="1 8">Specifically methylates the guanine in position 966 of 16S rRNA in the assembled 30S particle.</text>
</comment>
<reference evidence="9 10" key="1">
    <citation type="submission" date="2018-01" db="EMBL/GenBank/DDBJ databases">
        <title>The draft genome sequence of Halioglobus japonicus S1-36.</title>
        <authorList>
            <person name="Du Z.-J."/>
            <person name="Shi M.-J."/>
        </authorList>
    </citation>
    <scope>NUCLEOTIDE SEQUENCE [LARGE SCALE GENOMIC DNA]</scope>
    <source>
        <strain evidence="9 10">S1-36</strain>
    </source>
</reference>
<dbReference type="EC" id="2.1.1.171" evidence="3 8"/>
<keyword evidence="8" id="KW-0949">S-adenosyl-L-methionine</keyword>
<dbReference type="AlphaFoldDB" id="A0AAP8MCL4"/>
<keyword evidence="6 8" id="KW-0808">Transferase</keyword>
<comment type="caution">
    <text evidence="9">The sequence shown here is derived from an EMBL/GenBank/DDBJ whole genome shotgun (WGS) entry which is preliminary data.</text>
</comment>
<dbReference type="EMBL" id="PKUR01000003">
    <property type="protein sequence ID" value="PLW85333.1"/>
    <property type="molecule type" value="Genomic_DNA"/>
</dbReference>
<evidence type="ECO:0000256" key="1">
    <source>
        <dbReference type="ARBA" id="ARBA00002649"/>
    </source>
</evidence>
<dbReference type="InterPro" id="IPR029063">
    <property type="entry name" value="SAM-dependent_MTases_sf"/>
</dbReference>
<dbReference type="GO" id="GO:0003676">
    <property type="term" value="F:nucleic acid binding"/>
    <property type="evidence" value="ECO:0007669"/>
    <property type="project" value="InterPro"/>
</dbReference>
<evidence type="ECO:0000313" key="10">
    <source>
        <dbReference type="Proteomes" id="UP000235162"/>
    </source>
</evidence>
<evidence type="ECO:0000256" key="7">
    <source>
        <dbReference type="ARBA" id="ARBA00048326"/>
    </source>
</evidence>
<accession>A0AAP8MCL4</accession>
<dbReference type="CDD" id="cd02440">
    <property type="entry name" value="AdoMet_MTases"/>
    <property type="match status" value="1"/>
</dbReference>